<dbReference type="InParanoid" id="G8ZZ66"/>
<evidence type="ECO:0000313" key="2">
    <source>
        <dbReference type="EMBL" id="CCE93910.1"/>
    </source>
</evidence>
<name>G8ZZ66_TORDE</name>
<dbReference type="RefSeq" id="XP_003683121.1">
    <property type="nucleotide sequence ID" value="XM_003683073.1"/>
</dbReference>
<reference evidence="2 3" key="1">
    <citation type="journal article" date="2011" name="Proc. Natl. Acad. Sci. U.S.A.">
        <title>Evolutionary erosion of yeast sex chromosomes by mating-type switching accidents.</title>
        <authorList>
            <person name="Gordon J.L."/>
            <person name="Armisen D."/>
            <person name="Proux-Wera E."/>
            <person name="Oheigeartaigh S.S."/>
            <person name="Byrne K.P."/>
            <person name="Wolfe K.H."/>
        </authorList>
    </citation>
    <scope>NUCLEOTIDE SEQUENCE [LARGE SCALE GENOMIC DNA]</scope>
    <source>
        <strain evidence="3">ATCC 10662 / CBS 1146 / NBRC 0425 / NCYC 2629 / NRRL Y-866</strain>
    </source>
</reference>
<dbReference type="eggNOG" id="ENOG502R4DC">
    <property type="taxonomic scope" value="Eukaryota"/>
</dbReference>
<protein>
    <submittedName>
        <fullName evidence="2">Uncharacterized protein</fullName>
    </submittedName>
</protein>
<sequence>MTFGDAEVPLTYRAALWYEAGELTVTGEYDKPLFYSGKDGSIDLISLLKEDPQLILRPDSSKQEFFWESTIVGKYPVKCLTFRTTVDSVNQWDIIVSLTNSNSGTSVKSYAPHNSMEEVFGVTKDPETLDDSEIEDLMNKPLHEDDHEKIVIEKVETKSRQTYLIVTPNSIYKVGDALPTLLYGGIDDCQVFDTNENVLSSLILVTTPTGYILTIVLNAQDTSSFVTQYWDLGYDGPWRVVRHDCNRQFLAINSKEGVLRFFEFTSSIHFEMINNLNIDNADILDCTFFPNQARSHFLLFVATLQNERLVYYCIEWEKDTPTLKKVHYLTYFTKQDFKRCAPIGHQRILIFFDTAVELVTANQLMSGETDFERVDMKSLGGICDTFPAPKLLKKLKAQNEDFFGRFEYCMVMGTSTGHINVAVVDSSNKIETYSLTRFKGLKSLCAVEKQNDHYEQYDIIVVSYGRTLRLSIDISQIQHLADDAPVASFSALTFKHTMDSSMEESSEIVIVQPSKISGRYISELWLTSSTSITNLQTNAPTQKLYSVCSLHQSHVFERFKIIHWDAIANDFRSRLSKVEDSGMDLYLITGCDKAFHPKSFMLDFSIDEPELVEISDLLTSEEECREYFLTARNAVQITDKKVYVEPLDFEPTDDSPVRFSPTWIIEGATYFDIFVLIWNARERQVWYTANIDQLTSYQPFKRTSVFDDALKQVGPDEPVQFQIMKDDQDRLLIYMAGNDILLQIPWGALESEVCELKQICSGRIKSIVSLSKGLCFIRHDGDIMAVSHIDLSIQYLDFDFDGRDIQLRKVDKDTCLIFSTQEVMILTLSNVENWRCWFYDLRLPYQWKLNPILDVQIDKAHQRAFISYSTGLQVFDMSYFSWNRAKYLLHSTRDPNKKFIFIKSINRMIVANFDSRKWDCIKLTDGKTRSLDATVLQEKCGPPRAIVDISNEGKEIALLLSFGNMIKLVHLLPQKGNIAVIESVRHQFDEQLFPSIEVGTNGKFYLLLMKHDDPPKSDIGTFIEAKFDESGFSITNEFKFSIKDIKKFKDFKLLGTDLIINHASHNRVFILKQIFKRVVKRKVELISLRISPQVKFSLMYPLTDDSFVVVILEEKGTSYVSELHFYHRCDINSPVYTFDASECERLDIFDQAASDTVAEIPTEVEQEREDEVMDEMDEQDAFGTPTENSVMPPNNTDQPEDSKSSSQPYRTIKLDKGVKDIKYDRVAEKLYVLATDDSVIVFRPRQDSSQTNWPNSGYEIPTPRPIAQANRTACATGLFRIDKDGQI</sequence>
<keyword evidence="3" id="KW-1185">Reference proteome</keyword>
<feature type="compositionally biased region" description="Acidic residues" evidence="1">
    <location>
        <begin position="1162"/>
        <end position="1180"/>
    </location>
</feature>
<organism evidence="2 3">
    <name type="scientific">Torulaspora delbrueckii</name>
    <name type="common">Yeast</name>
    <name type="synonym">Candida colliculosa</name>
    <dbReference type="NCBI Taxonomy" id="4950"/>
    <lineage>
        <taxon>Eukaryota</taxon>
        <taxon>Fungi</taxon>
        <taxon>Dikarya</taxon>
        <taxon>Ascomycota</taxon>
        <taxon>Saccharomycotina</taxon>
        <taxon>Saccharomycetes</taxon>
        <taxon>Saccharomycetales</taxon>
        <taxon>Saccharomycetaceae</taxon>
        <taxon>Torulaspora</taxon>
    </lineage>
</organism>
<feature type="compositionally biased region" description="Polar residues" evidence="1">
    <location>
        <begin position="1185"/>
        <end position="1197"/>
    </location>
</feature>
<dbReference type="InterPro" id="IPR036322">
    <property type="entry name" value="WD40_repeat_dom_sf"/>
</dbReference>
<evidence type="ECO:0000256" key="1">
    <source>
        <dbReference type="SAM" id="MobiDB-lite"/>
    </source>
</evidence>
<evidence type="ECO:0000313" key="3">
    <source>
        <dbReference type="Proteomes" id="UP000005627"/>
    </source>
</evidence>
<dbReference type="GeneID" id="11500916"/>
<feature type="region of interest" description="Disordered" evidence="1">
    <location>
        <begin position="1159"/>
        <end position="1211"/>
    </location>
</feature>
<dbReference type="Proteomes" id="UP000005627">
    <property type="component" value="Chromosome 8"/>
</dbReference>
<dbReference type="OrthoDB" id="4070435at2759"/>
<dbReference type="SUPFAM" id="SSF50978">
    <property type="entry name" value="WD40 repeat-like"/>
    <property type="match status" value="1"/>
</dbReference>
<dbReference type="FunCoup" id="G8ZZ66">
    <property type="interactions" value="171"/>
</dbReference>
<dbReference type="EMBL" id="HE616749">
    <property type="protein sequence ID" value="CCE93910.1"/>
    <property type="molecule type" value="Genomic_DNA"/>
</dbReference>
<dbReference type="KEGG" id="tdl:TDEL_0H00510"/>
<accession>G8ZZ66</accession>
<dbReference type="HOGENOM" id="CLU_004250_0_0_1"/>
<proteinExistence type="predicted"/>
<dbReference type="STRING" id="1076872.G8ZZ66"/>
<gene>
    <name evidence="2" type="primary">TDEL0H00510</name>
    <name evidence="2" type="ORF">TDEL_0H00510</name>
</gene>